<keyword evidence="3" id="KW-1185">Reference proteome</keyword>
<dbReference type="EMBL" id="JAMWMR010000001">
    <property type="protein sequence ID" value="MCN9239311.1"/>
    <property type="molecule type" value="Genomic_DNA"/>
</dbReference>
<protein>
    <submittedName>
        <fullName evidence="2">Uncharacterized protein</fullName>
    </submittedName>
</protein>
<dbReference type="Proteomes" id="UP001523219">
    <property type="component" value="Unassembled WGS sequence"/>
</dbReference>
<gene>
    <name evidence="2" type="ORF">NGF19_00665</name>
</gene>
<evidence type="ECO:0000313" key="2">
    <source>
        <dbReference type="EMBL" id="MCN9239311.1"/>
    </source>
</evidence>
<evidence type="ECO:0000256" key="1">
    <source>
        <dbReference type="SAM" id="MobiDB-lite"/>
    </source>
</evidence>
<evidence type="ECO:0000313" key="3">
    <source>
        <dbReference type="Proteomes" id="UP001523219"/>
    </source>
</evidence>
<comment type="caution">
    <text evidence="2">The sequence shown here is derived from an EMBL/GenBank/DDBJ whole genome shotgun (WGS) entry which is preliminary data.</text>
</comment>
<accession>A0ABT0Z916</accession>
<dbReference type="RefSeq" id="WP_252421377.1">
    <property type="nucleotide sequence ID" value="NZ_JAMWMR010000001.1"/>
</dbReference>
<sequence>MSLITALARLEAVRSGRAQPAATVRHRHLSERPLVLVPLTTAGEAGAPLGALVGTERDAPRLLVVPQPRDRDLRFAFLADLADIVLPCVDAYADAVETAERSETDPTTGKRVKVEVDLCADAPQIIVPSRAGIEFVRLLGRSMRFRRTAEQDPETAHPAPPRVPLLGRWLTHYGERARVPGSSLLLALTEVLTRHWATGQSSLEDQHLGALLAWIDPPDGGSGADAAVRAELARDADGQLLCPPAGPATDPAFDNKLLAPAIERYDRARTRFAAAEDGVEADDRFGELTAAEREIRALVASRTRPTWDAVWRGLDLLRALPEGEHVVDRWTRDRWSFTMHRDRVAAGEPPQPRRDDAVTAANKLATREREQARLEAQEALDDPLVMAGRRLAGEAFAGEVLDVVMTYSEGKRPSPRPLVTLRTEDRPHLGERTKVYRSLNGKPQAAEFVGYEGTEGSAGPGGDGADVLVVLRVLDKMGRGKEPEAGSVPEKGDRLCFTLFEHEQRGGAKLPDPEETPWTHGGPPGEADATAYPDPVTEEDLL</sequence>
<name>A0ABT0Z916_9ACTN</name>
<reference evidence="2 3" key="1">
    <citation type="submission" date="2022-05" db="EMBL/GenBank/DDBJ databases">
        <title>Streptomyces sp. nov. RY43-2 isolated from soil of a peat swamp forest.</title>
        <authorList>
            <person name="Kanchanasin P."/>
            <person name="Tanasupawat S."/>
            <person name="Phongsopitanun W."/>
        </authorList>
    </citation>
    <scope>NUCLEOTIDE SEQUENCE [LARGE SCALE GENOMIC DNA]</scope>
    <source>
        <strain evidence="2 3">RY43-2</strain>
    </source>
</reference>
<organism evidence="2 3">
    <name type="scientific">Streptomyces macrolidinus</name>
    <dbReference type="NCBI Taxonomy" id="2952607"/>
    <lineage>
        <taxon>Bacteria</taxon>
        <taxon>Bacillati</taxon>
        <taxon>Actinomycetota</taxon>
        <taxon>Actinomycetes</taxon>
        <taxon>Kitasatosporales</taxon>
        <taxon>Streptomycetaceae</taxon>
        <taxon>Streptomyces</taxon>
    </lineage>
</organism>
<proteinExistence type="predicted"/>
<feature type="region of interest" description="Disordered" evidence="1">
    <location>
        <begin position="502"/>
        <end position="542"/>
    </location>
</feature>